<dbReference type="GO" id="GO:0006094">
    <property type="term" value="P:gluconeogenesis"/>
    <property type="evidence" value="ECO:0007669"/>
    <property type="project" value="UniProtKB-KW"/>
</dbReference>
<dbReference type="PANTHER" id="PTHR21139:SF2">
    <property type="entry name" value="TRIOSEPHOSPHATE ISOMERASE"/>
    <property type="match status" value="1"/>
</dbReference>
<dbReference type="PROSITE" id="PS00171">
    <property type="entry name" value="TIM_1"/>
    <property type="match status" value="1"/>
</dbReference>
<evidence type="ECO:0000256" key="3">
    <source>
        <dbReference type="ARBA" id="ARBA00011738"/>
    </source>
</evidence>
<dbReference type="InterPro" id="IPR035990">
    <property type="entry name" value="TIM_sf"/>
</dbReference>
<dbReference type="Gene3D" id="3.20.20.70">
    <property type="entry name" value="Aldolase class I"/>
    <property type="match status" value="1"/>
</dbReference>
<evidence type="ECO:0000256" key="2">
    <source>
        <dbReference type="ARBA" id="ARBA00007422"/>
    </source>
</evidence>
<sequence length="262" mass="27755">MAAAPSSLASSHLSPIAAVSTPAVPHQLRIGCSRRRAGRIVAMAGSGKFFVGGNWKCVKNSLTGRIEVSAQNVWIGKGGAYTGEISAEQLVDIGCQWVILGHSERRHIIGENDEFIGKKAAYALSQNVKVIACIGELLEEREAGKTFDVCFRQMKAFADSISNWADVVIAYEPVWAIGTGKVATPEQAQEVHAAVRNWLKTNISPDVASSTRIIYGGSVNAANCAELAKKEDIDGFLVGGASLKGPDFATIINSVTAKKVAA</sequence>
<dbReference type="InterPro" id="IPR020861">
    <property type="entry name" value="Triosephosphate_isomerase_AS"/>
</dbReference>
<comment type="pathway">
    <text evidence="8">Carbohydrate biosynthesis.</text>
</comment>
<evidence type="ECO:0000256" key="8">
    <source>
        <dbReference type="ARBA" id="ARBA00024331"/>
    </source>
</evidence>
<organism evidence="9 10">
    <name type="scientific">Zea mays</name>
    <name type="common">Maize</name>
    <dbReference type="NCBI Taxonomy" id="4577"/>
    <lineage>
        <taxon>Eukaryota</taxon>
        <taxon>Viridiplantae</taxon>
        <taxon>Streptophyta</taxon>
        <taxon>Embryophyta</taxon>
        <taxon>Tracheophyta</taxon>
        <taxon>Spermatophyta</taxon>
        <taxon>Magnoliopsida</taxon>
        <taxon>Liliopsida</taxon>
        <taxon>Poales</taxon>
        <taxon>Poaceae</taxon>
        <taxon>PACMAD clade</taxon>
        <taxon>Panicoideae</taxon>
        <taxon>Andropogonodae</taxon>
        <taxon>Andropogoneae</taxon>
        <taxon>Tripsacinae</taxon>
        <taxon>Zea</taxon>
    </lineage>
</organism>
<dbReference type="InterPro" id="IPR022896">
    <property type="entry name" value="TrioseP_Isoase_bac/euk"/>
</dbReference>
<evidence type="ECO:0000256" key="6">
    <source>
        <dbReference type="ARBA" id="ARBA00023152"/>
    </source>
</evidence>
<dbReference type="CDD" id="cd00311">
    <property type="entry name" value="TIM"/>
    <property type="match status" value="1"/>
</dbReference>
<evidence type="ECO:0000313" key="10">
    <source>
        <dbReference type="Proteomes" id="UP000007305"/>
    </source>
</evidence>
<keyword evidence="6" id="KW-0324">Glycolysis</keyword>
<dbReference type="OrthoDB" id="6715177at2759"/>
<dbReference type="SUPFAM" id="SSF51351">
    <property type="entry name" value="Triosephosphate isomerase (TIM)"/>
    <property type="match status" value="1"/>
</dbReference>
<reference evidence="10" key="1">
    <citation type="submission" date="2015-12" db="EMBL/GenBank/DDBJ databases">
        <title>Update maize B73 reference genome by single molecule sequencing technologies.</title>
        <authorList>
            <consortium name="Maize Genome Sequencing Project"/>
            <person name="Ware D."/>
        </authorList>
    </citation>
    <scope>NUCLEOTIDE SEQUENCE [LARGE SCALE GENOMIC DNA]</scope>
    <source>
        <strain evidence="10">cv. B73</strain>
    </source>
</reference>
<proteinExistence type="evidence at protein level"/>
<dbReference type="NCBIfam" id="TIGR00419">
    <property type="entry name" value="tim"/>
    <property type="match status" value="1"/>
</dbReference>
<name>A0A804MQ93_MAIZE</name>
<dbReference type="EnsemblPlants" id="Zm00001eb103580_T002">
    <property type="protein sequence ID" value="Zm00001eb103580_P002"/>
    <property type="gene ID" value="Zm00001eb103580"/>
</dbReference>
<dbReference type="PANTHER" id="PTHR21139">
    <property type="entry name" value="TRIOSEPHOSPHATE ISOMERASE"/>
    <property type="match status" value="1"/>
</dbReference>
<dbReference type="HAMAP" id="MF_00147_B">
    <property type="entry name" value="TIM_B"/>
    <property type="match status" value="1"/>
</dbReference>
<keyword evidence="10" id="KW-1185">Reference proteome</keyword>
<dbReference type="PROSITE" id="PS51440">
    <property type="entry name" value="TIM_2"/>
    <property type="match status" value="1"/>
</dbReference>
<evidence type="ECO:0000256" key="4">
    <source>
        <dbReference type="ARBA" id="ARBA00011940"/>
    </source>
</evidence>
<dbReference type="Pfam" id="PF00121">
    <property type="entry name" value="TIM"/>
    <property type="match status" value="1"/>
</dbReference>
<comment type="pathway">
    <text evidence="1">Carbohydrate degradation; glycolysis; D-glyceraldehyde 3-phosphate from glycerone phosphate: step 1/1.</text>
</comment>
<evidence type="ECO:0007829" key="11">
    <source>
        <dbReference type="PeptideAtlas" id="A0A804MQ93"/>
    </source>
</evidence>
<dbReference type="AlphaFoldDB" id="A0A804MQ93"/>
<dbReference type="FunFam" id="3.20.20.70:FF:000016">
    <property type="entry name" value="Triosephosphate isomerase"/>
    <property type="match status" value="1"/>
</dbReference>
<gene>
    <name evidence="9" type="primary">LOC100193000</name>
</gene>
<dbReference type="EC" id="5.3.1.1" evidence="4"/>
<keyword evidence="11" id="KW-1267">Proteomics identification</keyword>
<dbReference type="GO" id="GO:0004807">
    <property type="term" value="F:triose-phosphate isomerase activity"/>
    <property type="evidence" value="ECO:0007669"/>
    <property type="project" value="UniProtKB-EC"/>
</dbReference>
<dbReference type="Proteomes" id="UP000007305">
    <property type="component" value="Chromosome 2"/>
</dbReference>
<keyword evidence="5" id="KW-0312">Gluconeogenesis</keyword>
<protein>
    <recommendedName>
        <fullName evidence="4">triose-phosphate isomerase</fullName>
        <ecNumber evidence="4">5.3.1.1</ecNumber>
    </recommendedName>
</protein>
<reference evidence="9" key="2">
    <citation type="submission" date="2019-07" db="EMBL/GenBank/DDBJ databases">
        <authorList>
            <person name="Seetharam A."/>
            <person name="Woodhouse M."/>
            <person name="Cannon E."/>
        </authorList>
    </citation>
    <scope>NUCLEOTIDE SEQUENCE [LARGE SCALE GENOMIC DNA]</scope>
    <source>
        <strain evidence="9">cv. B73</strain>
    </source>
</reference>
<dbReference type="InterPro" id="IPR013785">
    <property type="entry name" value="Aldolase_TIM"/>
</dbReference>
<evidence type="ECO:0000313" key="9">
    <source>
        <dbReference type="EnsemblPlants" id="Zm00001eb103580_P002"/>
    </source>
</evidence>
<dbReference type="Gramene" id="Zm00001eb103580_T002">
    <property type="protein sequence ID" value="Zm00001eb103580_P002"/>
    <property type="gene ID" value="Zm00001eb103580"/>
</dbReference>
<keyword evidence="7" id="KW-0413">Isomerase</keyword>
<evidence type="ECO:0000256" key="1">
    <source>
        <dbReference type="ARBA" id="ARBA00004680"/>
    </source>
</evidence>
<dbReference type="InterPro" id="IPR000652">
    <property type="entry name" value="Triosephosphate_isomerase"/>
</dbReference>
<evidence type="ECO:0000256" key="5">
    <source>
        <dbReference type="ARBA" id="ARBA00022432"/>
    </source>
</evidence>
<comment type="similarity">
    <text evidence="2">Belongs to the triosephosphate isomerase family.</text>
</comment>
<reference evidence="9" key="3">
    <citation type="submission" date="2021-05" db="UniProtKB">
        <authorList>
            <consortium name="EnsemblPlants"/>
        </authorList>
    </citation>
    <scope>IDENTIFICATION</scope>
    <source>
        <strain evidence="9">cv. B73</strain>
    </source>
</reference>
<comment type="subunit">
    <text evidence="3">Homodimer.</text>
</comment>
<dbReference type="GO" id="GO:0006096">
    <property type="term" value="P:glycolytic process"/>
    <property type="evidence" value="ECO:0007669"/>
    <property type="project" value="UniProtKB-KW"/>
</dbReference>
<evidence type="ECO:0000256" key="7">
    <source>
        <dbReference type="ARBA" id="ARBA00023235"/>
    </source>
</evidence>
<accession>A0A804MQ93</accession>